<accession>A0A7W8DH74</accession>
<dbReference type="AlphaFoldDB" id="A0A7W8DH74"/>
<keyword evidence="3" id="KW-1185">Reference proteome</keyword>
<dbReference type="Gene3D" id="3.30.565.10">
    <property type="entry name" value="Histidine kinase-like ATPase, C-terminal domain"/>
    <property type="match status" value="1"/>
</dbReference>
<evidence type="ECO:0000313" key="3">
    <source>
        <dbReference type="Proteomes" id="UP000528322"/>
    </source>
</evidence>
<evidence type="ECO:0000259" key="1">
    <source>
        <dbReference type="Pfam" id="PF13581"/>
    </source>
</evidence>
<gene>
    <name evidence="2" type="ORF">HNR37_001528</name>
</gene>
<name>A0A7W8DH74_9BACT</name>
<reference evidence="2 3" key="1">
    <citation type="submission" date="2020-08" db="EMBL/GenBank/DDBJ databases">
        <title>Genomic Encyclopedia of Type Strains, Phase IV (KMG-IV): sequencing the most valuable type-strain genomes for metagenomic binning, comparative biology and taxonomic classification.</title>
        <authorList>
            <person name="Goeker M."/>
        </authorList>
    </citation>
    <scope>NUCLEOTIDE SEQUENCE [LARGE SCALE GENOMIC DNA]</scope>
    <source>
        <strain evidence="2 3">DSM 22071</strain>
    </source>
</reference>
<dbReference type="Gene3D" id="3.40.50.2300">
    <property type="match status" value="1"/>
</dbReference>
<dbReference type="SUPFAM" id="SSF52172">
    <property type="entry name" value="CheY-like"/>
    <property type="match status" value="1"/>
</dbReference>
<feature type="domain" description="Histidine kinase/HSP90-like ATPase" evidence="1">
    <location>
        <begin position="162"/>
        <end position="289"/>
    </location>
</feature>
<dbReference type="CDD" id="cd16936">
    <property type="entry name" value="HATPase_RsbW-like"/>
    <property type="match status" value="1"/>
</dbReference>
<comment type="caution">
    <text evidence="2">The sequence shown here is derived from an EMBL/GenBank/DDBJ whole genome shotgun (WGS) entry which is preliminary data.</text>
</comment>
<dbReference type="InterPro" id="IPR003594">
    <property type="entry name" value="HATPase_dom"/>
</dbReference>
<sequence>MHHYSILWIADHGESRYQSHIEAIADSGYRTLLSSPANAFGYYWDTMPDIIIDEVGSQCLNEQTIVKIHKTMPDVPVIVISSNAPEVSAVLGCVRCGAQDYLYNPDSEELLQALESAVLRLSRSYRNNLVLKQLVEERREFLLDNSIDLIHAVISSLMPAINTFCTAKCANEIRMALFEILLNAIEHGNLDIGYEEKNRALDEGSYQELFHRQIKRHGHRKVRFVAIFRRNIFTFVVEDEGSGFDVKGLPDPRDAENLLRTSGRGILMSYYYMDRMQYNAVGNRVILAKKADKVCAQKPQRRRKKP</sequence>
<dbReference type="InterPro" id="IPR036890">
    <property type="entry name" value="HATPase_C_sf"/>
</dbReference>
<evidence type="ECO:0000313" key="2">
    <source>
        <dbReference type="EMBL" id="MBB5022200.1"/>
    </source>
</evidence>
<dbReference type="RefSeq" id="WP_183732272.1">
    <property type="nucleotide sequence ID" value="NZ_JACHID010000008.1"/>
</dbReference>
<proteinExistence type="predicted"/>
<dbReference type="Proteomes" id="UP000528322">
    <property type="component" value="Unassembled WGS sequence"/>
</dbReference>
<dbReference type="Pfam" id="PF13581">
    <property type="entry name" value="HATPase_c_2"/>
    <property type="match status" value="1"/>
</dbReference>
<dbReference type="EMBL" id="JACHID010000008">
    <property type="protein sequence ID" value="MBB5022200.1"/>
    <property type="molecule type" value="Genomic_DNA"/>
</dbReference>
<protein>
    <submittedName>
        <fullName evidence="2">Anti-sigma regulatory factor (Ser/Thr protein kinase)/CheY-like chemotaxis protein</fullName>
    </submittedName>
</protein>
<dbReference type="InterPro" id="IPR011006">
    <property type="entry name" value="CheY-like_superfamily"/>
</dbReference>
<organism evidence="2 3">
    <name type="scientific">Desulfurispira natronophila</name>
    <dbReference type="NCBI Taxonomy" id="682562"/>
    <lineage>
        <taxon>Bacteria</taxon>
        <taxon>Pseudomonadati</taxon>
        <taxon>Chrysiogenota</taxon>
        <taxon>Chrysiogenia</taxon>
        <taxon>Chrysiogenales</taxon>
        <taxon>Chrysiogenaceae</taxon>
        <taxon>Desulfurispira</taxon>
    </lineage>
</organism>